<evidence type="ECO:0000313" key="13">
    <source>
        <dbReference type="Proteomes" id="UP001164286"/>
    </source>
</evidence>
<dbReference type="InterPro" id="IPR012198">
    <property type="entry name" value="cAMP_dep_PK_reg_su"/>
</dbReference>
<dbReference type="GO" id="GO:0034236">
    <property type="term" value="F:protein kinase A catalytic subunit binding"/>
    <property type="evidence" value="ECO:0007669"/>
    <property type="project" value="TreeGrafter"/>
</dbReference>
<accession>A0AA38H4F3</accession>
<evidence type="ECO:0000259" key="11">
    <source>
        <dbReference type="PROSITE" id="PS50042"/>
    </source>
</evidence>
<dbReference type="PANTHER" id="PTHR11635:SF152">
    <property type="entry name" value="CAMP-DEPENDENT PROTEIN KINASE TYPE I REGULATORY SUBUNIT-RELATED"/>
    <property type="match status" value="1"/>
</dbReference>
<keyword evidence="13" id="KW-1185">Reference proteome</keyword>
<comment type="similarity">
    <text evidence="1 8">Belongs to the cAMP-dependent kinase regulatory chain family.</text>
</comment>
<comment type="caution">
    <text evidence="12">The sequence shown here is derived from an EMBL/GenBank/DDBJ whole genome shotgun (WGS) entry which is preliminary data.</text>
</comment>
<dbReference type="FunFam" id="2.60.120.10:FF:000006">
    <property type="entry name" value="cAMP-dependent protein kinase type I-alpha regulatory subunit"/>
    <property type="match status" value="1"/>
</dbReference>
<feature type="binding site" evidence="9">
    <location>
        <position position="306"/>
    </location>
    <ligand>
        <name>3',5'-cyclic AMP</name>
        <dbReference type="ChEBI" id="CHEBI:58165"/>
        <label>1</label>
    </ligand>
</feature>
<dbReference type="PANTHER" id="PTHR11635">
    <property type="entry name" value="CAMP-DEPENDENT PROTEIN KINASE REGULATORY CHAIN"/>
    <property type="match status" value="1"/>
</dbReference>
<dbReference type="GO" id="GO:0005829">
    <property type="term" value="C:cytosol"/>
    <property type="evidence" value="ECO:0007669"/>
    <property type="project" value="TreeGrafter"/>
</dbReference>
<dbReference type="PROSITE" id="PS00889">
    <property type="entry name" value="CNMP_BINDING_2"/>
    <property type="match status" value="2"/>
</dbReference>
<dbReference type="InterPro" id="IPR018490">
    <property type="entry name" value="cNMP-bd_dom_sf"/>
</dbReference>
<keyword evidence="3" id="KW-0597">Phosphoprotein</keyword>
<evidence type="ECO:0000256" key="3">
    <source>
        <dbReference type="ARBA" id="ARBA00022553"/>
    </source>
</evidence>
<keyword evidence="4 8" id="KW-0116">cAMP-binding</keyword>
<feature type="domain" description="Cyclic nucleotide-binding" evidence="11">
    <location>
        <begin position="350"/>
        <end position="466"/>
    </location>
</feature>
<comment type="subunit">
    <text evidence="8">Tetramer, composed of 2 regulatory (R) and 2 catalytic (C) subunits. In the presence of cAMP it dissociates into 2 active monomeric C subunits and an R dimer.</text>
</comment>
<dbReference type="Pfam" id="PF00027">
    <property type="entry name" value="cNMP_binding"/>
    <property type="match status" value="2"/>
</dbReference>
<dbReference type="GeneID" id="77725375"/>
<dbReference type="GO" id="GO:0004862">
    <property type="term" value="F:cAMP-dependent protein kinase inhibitor activity"/>
    <property type="evidence" value="ECO:0007669"/>
    <property type="project" value="TreeGrafter"/>
</dbReference>
<evidence type="ECO:0000256" key="8">
    <source>
        <dbReference type="PIRNR" id="PIRNR000548"/>
    </source>
</evidence>
<dbReference type="SMART" id="SM00100">
    <property type="entry name" value="cNMP"/>
    <property type="match status" value="2"/>
</dbReference>
<evidence type="ECO:0000256" key="10">
    <source>
        <dbReference type="SAM" id="MobiDB-lite"/>
    </source>
</evidence>
<dbReference type="PIRSF" id="PIRSF000548">
    <property type="entry name" value="PK_regulatory"/>
    <property type="match status" value="1"/>
</dbReference>
<dbReference type="PROSITE" id="PS50042">
    <property type="entry name" value="CNMP_BINDING_3"/>
    <property type="match status" value="2"/>
</dbReference>
<feature type="binding site" evidence="9">
    <location>
        <position position="419"/>
    </location>
    <ligand>
        <name>3',5'-cyclic AMP</name>
        <dbReference type="ChEBI" id="CHEBI:58165"/>
        <label>2</label>
    </ligand>
</feature>
<feature type="domain" description="Cyclic nucleotide-binding" evidence="11">
    <location>
        <begin position="216"/>
        <end position="347"/>
    </location>
</feature>
<name>A0AA38H4F3_9TREE</name>
<dbReference type="InterPro" id="IPR014710">
    <property type="entry name" value="RmlC-like_jellyroll"/>
</dbReference>
<dbReference type="Proteomes" id="UP001164286">
    <property type="component" value="Unassembled WGS sequence"/>
</dbReference>
<dbReference type="GO" id="GO:0005952">
    <property type="term" value="C:cAMP-dependent protein kinase complex"/>
    <property type="evidence" value="ECO:0007669"/>
    <property type="project" value="InterPro"/>
</dbReference>
<dbReference type="GO" id="GO:0033554">
    <property type="term" value="P:cellular response to stress"/>
    <property type="evidence" value="ECO:0007669"/>
    <property type="project" value="UniProtKB-ARBA"/>
</dbReference>
<dbReference type="SUPFAM" id="SSF47391">
    <property type="entry name" value="Dimerization-anchoring domain of cAMP-dependent PK regulatory subunit"/>
    <property type="match status" value="1"/>
</dbReference>
<dbReference type="GO" id="GO:0005634">
    <property type="term" value="C:nucleus"/>
    <property type="evidence" value="ECO:0007669"/>
    <property type="project" value="TreeGrafter"/>
</dbReference>
<dbReference type="FunFam" id="2.60.120.10:FF:000039">
    <property type="entry name" value="cAMP-dependent protein kinase regulatory subunit"/>
    <property type="match status" value="1"/>
</dbReference>
<evidence type="ECO:0000256" key="4">
    <source>
        <dbReference type="ARBA" id="ARBA00022566"/>
    </source>
</evidence>
<proteinExistence type="inferred from homology"/>
<keyword evidence="7 8" id="KW-0114">cAMP</keyword>
<protein>
    <recommendedName>
        <fullName evidence="2 8">cAMP-dependent protein kinase regulatory subunit</fullName>
    </recommendedName>
</protein>
<evidence type="ECO:0000256" key="6">
    <source>
        <dbReference type="ARBA" id="ARBA00022741"/>
    </source>
</evidence>
<sequence length="474" mass="51137">MASTSWTDLLNELNKDVAKEQPQDVVQFGADWFQARLKRERSAGKAPAPIKRGAPGALGALPRADFTPGSTLSPFSETGPSDSPFGGRRATIASSSSLFNSSTPFGAQPSAEPIREASPFGGDDDGGPNSGPRSGMAFTSPFGAPAEHNDEPPIPSYALGRRTSVSAESLVPQNHRKGPGLESTMEEDEEAPQTPHFPKTDEQLARIKAAISPNFLFSNLDPEQERDVLGAMKEVNIGAGEMIIEQGAAGDYFYVVERGTLEVFVKKDGQMIDADKGDKQLLGKKVATCKEGNSFGELALMHNAPRAASIISTSECTLWALDRVSFRTILLDHTSRKRRLYETFLSEVPILASLQPQERAKIADVLESRTFGEGEDVIKEGDEGEEFFLIEQGSAVAVKKQDGKDVVVKQYVKGDYFGELALLNRQTRAASVRASGGQLRVAALGEQAFTRLLGPVKDIMARNVGERYGFAAGR</sequence>
<dbReference type="InterPro" id="IPR050503">
    <property type="entry name" value="cAMP-dep_PK_reg_su-like"/>
</dbReference>
<dbReference type="SMART" id="SM00394">
    <property type="entry name" value="RIIa"/>
    <property type="match status" value="1"/>
</dbReference>
<dbReference type="Pfam" id="PF02197">
    <property type="entry name" value="RIIa"/>
    <property type="match status" value="1"/>
</dbReference>
<reference evidence="12" key="1">
    <citation type="journal article" date="2022" name="G3 (Bethesda)">
        <title>High quality genome of the basidiomycete yeast Dioszegia hungarica PDD-24b-2 isolated from cloud water.</title>
        <authorList>
            <person name="Jarrige D."/>
            <person name="Haridas S."/>
            <person name="Bleykasten-Grosshans C."/>
            <person name="Joly M."/>
            <person name="Nadalig T."/>
            <person name="Sancelme M."/>
            <person name="Vuilleumier S."/>
            <person name="Grigoriev I.V."/>
            <person name="Amato P."/>
            <person name="Bringel F."/>
        </authorList>
    </citation>
    <scope>NUCLEOTIDE SEQUENCE</scope>
    <source>
        <strain evidence="12">PDD-24b-2</strain>
    </source>
</reference>
<dbReference type="InterPro" id="IPR003117">
    <property type="entry name" value="cAMP_dep_PK_reg_su_I/II_a/b"/>
</dbReference>
<keyword evidence="6 8" id="KW-0547">Nucleotide-binding</keyword>
<gene>
    <name evidence="12" type="ORF">MKK02DRAFT_19922</name>
</gene>
<evidence type="ECO:0000256" key="9">
    <source>
        <dbReference type="PIRSR" id="PIRSR000548-1"/>
    </source>
</evidence>
<dbReference type="AlphaFoldDB" id="A0AA38H4F3"/>
<evidence type="ECO:0000256" key="1">
    <source>
        <dbReference type="ARBA" id="ARBA00005753"/>
    </source>
</evidence>
<feature type="compositionally biased region" description="Low complexity" evidence="10">
    <location>
        <begin position="52"/>
        <end position="64"/>
    </location>
</feature>
<dbReference type="CDD" id="cd00038">
    <property type="entry name" value="CAP_ED"/>
    <property type="match status" value="2"/>
</dbReference>
<dbReference type="RefSeq" id="XP_052942256.1">
    <property type="nucleotide sequence ID" value="XM_053086174.1"/>
</dbReference>
<dbReference type="InterPro" id="IPR018488">
    <property type="entry name" value="cNMP-bd_CS"/>
</dbReference>
<dbReference type="SUPFAM" id="SSF51206">
    <property type="entry name" value="cAMP-binding domain-like"/>
    <property type="match status" value="2"/>
</dbReference>
<feature type="region of interest" description="Disordered" evidence="10">
    <location>
        <begin position="40"/>
        <end position="198"/>
    </location>
</feature>
<dbReference type="EMBL" id="JAKWFO010000014">
    <property type="protein sequence ID" value="KAI9632479.1"/>
    <property type="molecule type" value="Genomic_DNA"/>
</dbReference>
<dbReference type="Gene3D" id="2.60.120.10">
    <property type="entry name" value="Jelly Rolls"/>
    <property type="match status" value="2"/>
</dbReference>
<evidence type="ECO:0000256" key="7">
    <source>
        <dbReference type="ARBA" id="ARBA00023149"/>
    </source>
</evidence>
<evidence type="ECO:0000313" key="12">
    <source>
        <dbReference type="EMBL" id="KAI9632479.1"/>
    </source>
</evidence>
<dbReference type="PROSITE" id="PS00888">
    <property type="entry name" value="CNMP_BINDING_1"/>
    <property type="match status" value="2"/>
</dbReference>
<feature type="compositionally biased region" description="Polar residues" evidence="10">
    <location>
        <begin position="68"/>
        <end position="81"/>
    </location>
</feature>
<dbReference type="PRINTS" id="PR00103">
    <property type="entry name" value="CAMPKINASE"/>
</dbReference>
<dbReference type="GO" id="GO:0030552">
    <property type="term" value="F:cAMP binding"/>
    <property type="evidence" value="ECO:0007669"/>
    <property type="project" value="UniProtKB-KW"/>
</dbReference>
<evidence type="ECO:0000256" key="2">
    <source>
        <dbReference type="ARBA" id="ARBA00020355"/>
    </source>
</evidence>
<evidence type="ECO:0000256" key="5">
    <source>
        <dbReference type="ARBA" id="ARBA00022737"/>
    </source>
</evidence>
<dbReference type="Gene3D" id="1.20.890.10">
    <property type="entry name" value="cAMP-dependent protein kinase regulatory subunit, dimerization-anchoring domain"/>
    <property type="match status" value="1"/>
</dbReference>
<dbReference type="InterPro" id="IPR000595">
    <property type="entry name" value="cNMP-bd_dom"/>
</dbReference>
<keyword evidence="5" id="KW-0677">Repeat</keyword>
<feature type="binding site" evidence="9">
    <location>
        <position position="297"/>
    </location>
    <ligand>
        <name>3',5'-cyclic AMP</name>
        <dbReference type="ChEBI" id="CHEBI:58165"/>
        <label>1</label>
    </ligand>
</feature>
<organism evidence="12 13">
    <name type="scientific">Dioszegia hungarica</name>
    <dbReference type="NCBI Taxonomy" id="4972"/>
    <lineage>
        <taxon>Eukaryota</taxon>
        <taxon>Fungi</taxon>
        <taxon>Dikarya</taxon>
        <taxon>Basidiomycota</taxon>
        <taxon>Agaricomycotina</taxon>
        <taxon>Tremellomycetes</taxon>
        <taxon>Tremellales</taxon>
        <taxon>Bulleribasidiaceae</taxon>
        <taxon>Dioszegia</taxon>
    </lineage>
</organism>
<dbReference type="CDD" id="cd12098">
    <property type="entry name" value="DD_R_ScPKA-like"/>
    <property type="match status" value="1"/>
</dbReference>
<feature type="binding site" evidence="9">
    <location>
        <position position="428"/>
    </location>
    <ligand>
        <name>3',5'-cyclic AMP</name>
        <dbReference type="ChEBI" id="CHEBI:58165"/>
        <label>2</label>
    </ligand>
</feature>